<sequence>MPYFITLVLFENSSSIICNGSEYGVLRKFFALETSQLHGLLFTGRDKFTIFTARPLPQIQANQGLVQVSMVSGFICQGCRYGAEKAESPGAEGSANSLALESRS</sequence>
<evidence type="ECO:0000313" key="2">
    <source>
        <dbReference type="EMBL" id="KII65101.1"/>
    </source>
</evidence>
<feature type="region of interest" description="Disordered" evidence="1">
    <location>
        <begin position="84"/>
        <end position="104"/>
    </location>
</feature>
<reference evidence="2 3" key="1">
    <citation type="journal article" date="2014" name="Genome Biol. Evol.">
        <title>The genome of the myxosporean Thelohanellus kitauei shows adaptations to nutrient acquisition within its fish host.</title>
        <authorList>
            <person name="Yang Y."/>
            <person name="Xiong J."/>
            <person name="Zhou Z."/>
            <person name="Huo F."/>
            <person name="Miao W."/>
            <person name="Ran C."/>
            <person name="Liu Y."/>
            <person name="Zhang J."/>
            <person name="Feng J."/>
            <person name="Wang M."/>
            <person name="Wang M."/>
            <person name="Wang L."/>
            <person name="Yao B."/>
        </authorList>
    </citation>
    <scope>NUCLEOTIDE SEQUENCE [LARGE SCALE GENOMIC DNA]</scope>
    <source>
        <strain evidence="2">Wuqing</strain>
    </source>
</reference>
<organism evidence="2 3">
    <name type="scientific">Thelohanellus kitauei</name>
    <name type="common">Myxosporean</name>
    <dbReference type="NCBI Taxonomy" id="669202"/>
    <lineage>
        <taxon>Eukaryota</taxon>
        <taxon>Metazoa</taxon>
        <taxon>Cnidaria</taxon>
        <taxon>Myxozoa</taxon>
        <taxon>Myxosporea</taxon>
        <taxon>Bivalvulida</taxon>
        <taxon>Platysporina</taxon>
        <taxon>Myxobolidae</taxon>
        <taxon>Thelohanellus</taxon>
    </lineage>
</organism>
<gene>
    <name evidence="2" type="ORF">RF11_15921</name>
</gene>
<dbReference type="AlphaFoldDB" id="A0A0C2MD75"/>
<name>A0A0C2MD75_THEKT</name>
<proteinExistence type="predicted"/>
<protein>
    <submittedName>
        <fullName evidence="2">Uncharacterized protein</fullName>
    </submittedName>
</protein>
<comment type="caution">
    <text evidence="2">The sequence shown here is derived from an EMBL/GenBank/DDBJ whole genome shotgun (WGS) entry which is preliminary data.</text>
</comment>
<evidence type="ECO:0000313" key="3">
    <source>
        <dbReference type="Proteomes" id="UP000031668"/>
    </source>
</evidence>
<feature type="compositionally biased region" description="Polar residues" evidence="1">
    <location>
        <begin position="94"/>
        <end position="104"/>
    </location>
</feature>
<dbReference type="EMBL" id="JWZT01004017">
    <property type="protein sequence ID" value="KII65101.1"/>
    <property type="molecule type" value="Genomic_DNA"/>
</dbReference>
<evidence type="ECO:0000256" key="1">
    <source>
        <dbReference type="SAM" id="MobiDB-lite"/>
    </source>
</evidence>
<accession>A0A0C2MD75</accession>
<keyword evidence="3" id="KW-1185">Reference proteome</keyword>
<dbReference type="Proteomes" id="UP000031668">
    <property type="component" value="Unassembled WGS sequence"/>
</dbReference>